<keyword evidence="5" id="KW-0496">Mitochondrion</keyword>
<dbReference type="EMBL" id="CM010720">
    <property type="protein sequence ID" value="RZC65199.1"/>
    <property type="molecule type" value="Genomic_DNA"/>
</dbReference>
<comment type="pathway">
    <text evidence="5">Cofactor biosynthesis; ubiquinone biosynthesis.</text>
</comment>
<feature type="binding site" evidence="5">
    <location>
        <position position="133"/>
    </location>
    <ligand>
        <name>S-adenosyl-L-methionine</name>
        <dbReference type="ChEBI" id="CHEBI:59789"/>
    </ligand>
</feature>
<dbReference type="Proteomes" id="UP000316621">
    <property type="component" value="Chromosome 6"/>
</dbReference>
<comment type="function">
    <text evidence="5">O-methyltransferase required for two non-consecutive steps during ubiquinone biosynthesis. Catalyzes the 2 O-methylation of 3,4-dihydroxy-5-(all-trans-polyprenyl)benzoic acid into 4-hydroxy-3-methoxy-5-(all-trans-polyprenyl)benzoic acid. Also catalyzes the last step of ubiquinone biosynthesis by mediating methylation of 3-demethylubiquinone into ubiquinone. Also able to mediate the methylation of 3-demethylubiquinol into ubiquinol.</text>
</comment>
<keyword evidence="3 5" id="KW-0831">Ubiquinone biosynthesis</keyword>
<dbReference type="HAMAP" id="MF_00472">
    <property type="entry name" value="UbiG"/>
    <property type="match status" value="1"/>
</dbReference>
<evidence type="ECO:0000256" key="5">
    <source>
        <dbReference type="HAMAP-Rule" id="MF_03190"/>
    </source>
</evidence>
<dbReference type="Gramene" id="RZC65199">
    <property type="protein sequence ID" value="RZC65199"/>
    <property type="gene ID" value="C5167_008889"/>
</dbReference>
<accession>A0A4Y7JZT0</accession>
<sequence>MASKESLNLCRAFLSNNRYVPLRQSFPNPNPKFQVLNQVSSQLFQTRSYSEIPKHLQHKPSVDPTLVPTTSPAAETLVPKTNETQKKKKNIANKAPVSSSLNAFEIAKFSAIADTWWDSEGPFKPLHAMNPTRLAFVRSTLCRHFGKDPYCARPLEGMKIIDVGCGGGILSEPLARMGATVTGIDAIEKNIKIAGLHSERDPATSSIEYRCVTAEKLVEEERMFDAVIALEVIEHVAEPADFCKSLAELTVPNGAMLVSTINRTIRSYAAAIVGAEYILQWLPKGTHQWSSLVTPEEIALIMHRSSISVQEVAGMVLNPFTGKWVLSDDTSINFIAYGTKNNL</sequence>
<feature type="binding site" evidence="5">
    <location>
        <position position="235"/>
    </location>
    <ligand>
        <name>Mg(2+)</name>
        <dbReference type="ChEBI" id="CHEBI:18420"/>
    </ligand>
</feature>
<keyword evidence="5" id="KW-0999">Mitochondrion inner membrane</keyword>
<comment type="similarity">
    <text evidence="5">Belongs to the class I-like SAM-binding methyltransferase superfamily. UbiG/COQ3 family.</text>
</comment>
<proteinExistence type="inferred from homology"/>
<comment type="subunit">
    <text evidence="5">Component of a multi-subunit COQ enzyme complex.</text>
</comment>
<dbReference type="OMA" id="KGYRHVG"/>
<feature type="binding site" evidence="5">
    <location>
        <position position="185"/>
    </location>
    <ligand>
        <name>S-adenosyl-L-methionine</name>
        <dbReference type="ChEBI" id="CHEBI:59789"/>
    </ligand>
</feature>
<comment type="subcellular location">
    <subcellularLocation>
        <location evidence="5">Mitochondrion inner membrane</location>
        <topology evidence="5">Peripheral membrane protein</topology>
        <orientation evidence="5">Matrix side</orientation>
    </subcellularLocation>
</comment>
<dbReference type="STRING" id="3469.A0A4Y7JZT0"/>
<gene>
    <name evidence="5" type="primary">COQ3</name>
    <name evidence="6" type="ORF">C5167_008889</name>
</gene>
<keyword evidence="2 5" id="KW-0808">Transferase</keyword>
<dbReference type="NCBIfam" id="TIGR01983">
    <property type="entry name" value="UbiG"/>
    <property type="match status" value="1"/>
</dbReference>
<dbReference type="GO" id="GO:0061542">
    <property type="term" value="F:3-demethylubiquinol 3-O-methyltransferase activity"/>
    <property type="evidence" value="ECO:0007669"/>
    <property type="project" value="UniProtKB-UniRule"/>
</dbReference>
<dbReference type="GO" id="GO:0032259">
    <property type="term" value="P:methylation"/>
    <property type="evidence" value="ECO:0007669"/>
    <property type="project" value="UniProtKB-KW"/>
</dbReference>
<evidence type="ECO:0000256" key="1">
    <source>
        <dbReference type="ARBA" id="ARBA00022603"/>
    </source>
</evidence>
<feature type="binding site" evidence="5">
    <location>
        <position position="231"/>
    </location>
    <ligand>
        <name>Mg(2+)</name>
        <dbReference type="ChEBI" id="CHEBI:18420"/>
    </ligand>
</feature>
<dbReference type="Gene3D" id="3.40.50.150">
    <property type="entry name" value="Vaccinia Virus protein VP39"/>
    <property type="match status" value="1"/>
</dbReference>
<keyword evidence="7" id="KW-1185">Reference proteome</keyword>
<dbReference type="EC" id="2.1.1.-" evidence="5"/>
<evidence type="ECO:0000256" key="4">
    <source>
        <dbReference type="ARBA" id="ARBA00022691"/>
    </source>
</evidence>
<feature type="binding site" evidence="5">
    <location>
        <position position="230"/>
    </location>
    <ligand>
        <name>S-adenosyl-L-methionine</name>
        <dbReference type="ChEBI" id="CHEBI:59789"/>
    </ligand>
</feature>
<dbReference type="GO" id="GO:0046872">
    <property type="term" value="F:metal ion binding"/>
    <property type="evidence" value="ECO:0007669"/>
    <property type="project" value="UniProtKB-KW"/>
</dbReference>
<evidence type="ECO:0000256" key="3">
    <source>
        <dbReference type="ARBA" id="ARBA00022688"/>
    </source>
</evidence>
<dbReference type="InterPro" id="IPR010233">
    <property type="entry name" value="UbiG_MeTrfase"/>
</dbReference>
<keyword evidence="5" id="KW-0472">Membrane</keyword>
<dbReference type="EC" id="2.1.1.114" evidence="5"/>
<evidence type="ECO:0000313" key="7">
    <source>
        <dbReference type="Proteomes" id="UP000316621"/>
    </source>
</evidence>
<name>A0A4Y7JZT0_PAPSO</name>
<protein>
    <recommendedName>
        <fullName evidence="5">Ubiquinone biosynthesis O-methyltransferase, mitochondrial</fullName>
    </recommendedName>
    <alternativeName>
        <fullName evidence="5">3-demethylubiquinol 3-O-methyltransferase</fullName>
        <ecNumber evidence="5">2.1.1.64</ecNumber>
    </alternativeName>
    <alternativeName>
        <fullName evidence="5">3-demethylubiquinone 3-O-methyltransferase</fullName>
        <ecNumber evidence="5">2.1.1.-</ecNumber>
    </alternativeName>
    <alternativeName>
        <fullName evidence="5">Polyprenyldihydroxybenzoate methyltransferase</fullName>
        <ecNumber evidence="5">2.1.1.114</ecNumber>
    </alternativeName>
</protein>
<dbReference type="InterPro" id="IPR029063">
    <property type="entry name" value="SAM-dependent_MTases_sf"/>
</dbReference>
<dbReference type="PANTHER" id="PTHR43464:SF19">
    <property type="entry name" value="UBIQUINONE BIOSYNTHESIS O-METHYLTRANSFERASE, MITOCHONDRIAL"/>
    <property type="match status" value="1"/>
</dbReference>
<comment type="catalytic activity">
    <reaction evidence="5">
        <text>a 3-demethylubiquinol + S-adenosyl-L-methionine = a ubiquinol + S-adenosyl-L-homocysteine + H(+)</text>
        <dbReference type="Rhea" id="RHEA:44380"/>
        <dbReference type="Rhea" id="RHEA-COMP:9566"/>
        <dbReference type="Rhea" id="RHEA-COMP:10914"/>
        <dbReference type="ChEBI" id="CHEBI:15378"/>
        <dbReference type="ChEBI" id="CHEBI:17976"/>
        <dbReference type="ChEBI" id="CHEBI:57856"/>
        <dbReference type="ChEBI" id="CHEBI:59789"/>
        <dbReference type="ChEBI" id="CHEBI:84422"/>
        <dbReference type="EC" id="2.1.1.64"/>
    </reaction>
</comment>
<keyword evidence="4 5" id="KW-0949">S-adenosyl-L-methionine</keyword>
<comment type="cofactor">
    <cofactor evidence="5">
        <name>Mg(2+)</name>
        <dbReference type="ChEBI" id="CHEBI:18420"/>
    </cofactor>
</comment>
<dbReference type="SUPFAM" id="SSF53335">
    <property type="entry name" value="S-adenosyl-L-methionine-dependent methyltransferases"/>
    <property type="match status" value="1"/>
</dbReference>
<dbReference type="Pfam" id="PF13489">
    <property type="entry name" value="Methyltransf_23"/>
    <property type="match status" value="1"/>
</dbReference>
<comment type="catalytic activity">
    <reaction evidence="5">
        <text>a 3,4-dihydroxy-5-(all-trans-polyprenyl)benzoate + S-adenosyl-L-methionine = a 4-hydroxy-3-methoxy-5-(all-trans-polyprenyl)benzoate + S-adenosyl-L-homocysteine + H(+)</text>
        <dbReference type="Rhea" id="RHEA:44452"/>
        <dbReference type="Rhea" id="RHEA-COMP:10930"/>
        <dbReference type="Rhea" id="RHEA-COMP:10931"/>
        <dbReference type="ChEBI" id="CHEBI:15378"/>
        <dbReference type="ChEBI" id="CHEBI:57856"/>
        <dbReference type="ChEBI" id="CHEBI:59789"/>
        <dbReference type="ChEBI" id="CHEBI:64694"/>
        <dbReference type="ChEBI" id="CHEBI:84443"/>
        <dbReference type="EC" id="2.1.1.114"/>
    </reaction>
</comment>
<reference evidence="6 7" key="1">
    <citation type="journal article" date="2018" name="Science">
        <title>The opium poppy genome and morphinan production.</title>
        <authorList>
            <person name="Guo L."/>
            <person name="Winzer T."/>
            <person name="Yang X."/>
            <person name="Li Y."/>
            <person name="Ning Z."/>
            <person name="He Z."/>
            <person name="Teodor R."/>
            <person name="Lu Y."/>
            <person name="Bowser T.A."/>
            <person name="Graham I.A."/>
            <person name="Ye K."/>
        </authorList>
    </citation>
    <scope>NUCLEOTIDE SEQUENCE [LARGE SCALE GENOMIC DNA]</scope>
    <source>
        <strain evidence="7">cv. HN1</strain>
        <tissue evidence="6">Leaves</tissue>
    </source>
</reference>
<dbReference type="GO" id="GO:0010420">
    <property type="term" value="F:polyprenyldihydroxybenzoate methyltransferase activity"/>
    <property type="evidence" value="ECO:0007669"/>
    <property type="project" value="UniProtKB-UniRule"/>
</dbReference>
<evidence type="ECO:0000313" key="6">
    <source>
        <dbReference type="EMBL" id="RZC65199.1"/>
    </source>
</evidence>
<dbReference type="CDD" id="cd02440">
    <property type="entry name" value="AdoMet_MTases"/>
    <property type="match status" value="1"/>
</dbReference>
<feature type="binding site" evidence="5">
    <location>
        <position position="234"/>
    </location>
    <ligand>
        <name>Mg(2+)</name>
        <dbReference type="ChEBI" id="CHEBI:18420"/>
    </ligand>
</feature>
<keyword evidence="5" id="KW-0460">Magnesium</keyword>
<dbReference type="PANTHER" id="PTHR43464">
    <property type="entry name" value="METHYLTRANSFERASE"/>
    <property type="match status" value="1"/>
</dbReference>
<comment type="catalytic activity">
    <reaction evidence="5">
        <text>a 3-demethylubiquinone + S-adenosyl-L-methionine = a ubiquinone + S-adenosyl-L-homocysteine</text>
        <dbReference type="Rhea" id="RHEA:81215"/>
        <dbReference type="Rhea" id="RHEA-COMP:9565"/>
        <dbReference type="Rhea" id="RHEA-COMP:19654"/>
        <dbReference type="ChEBI" id="CHEBI:16389"/>
        <dbReference type="ChEBI" id="CHEBI:57856"/>
        <dbReference type="ChEBI" id="CHEBI:59789"/>
        <dbReference type="ChEBI" id="CHEBI:231825"/>
    </reaction>
</comment>
<evidence type="ECO:0000256" key="2">
    <source>
        <dbReference type="ARBA" id="ARBA00022679"/>
    </source>
</evidence>
<organism evidence="6 7">
    <name type="scientific">Papaver somniferum</name>
    <name type="common">Opium poppy</name>
    <dbReference type="NCBI Taxonomy" id="3469"/>
    <lineage>
        <taxon>Eukaryota</taxon>
        <taxon>Viridiplantae</taxon>
        <taxon>Streptophyta</taxon>
        <taxon>Embryophyta</taxon>
        <taxon>Tracheophyta</taxon>
        <taxon>Spermatophyta</taxon>
        <taxon>Magnoliopsida</taxon>
        <taxon>Ranunculales</taxon>
        <taxon>Papaveraceae</taxon>
        <taxon>Papaveroideae</taxon>
        <taxon>Papaver</taxon>
    </lineage>
</organism>
<dbReference type="OrthoDB" id="3265906at2759"/>
<dbReference type="EC" id="2.1.1.64" evidence="5"/>
<keyword evidence="5" id="KW-0479">Metal-binding</keyword>
<dbReference type="GO" id="GO:0120537">
    <property type="term" value="F:3-demethylubiquinone 3-O-methyltransferase activity"/>
    <property type="evidence" value="ECO:0007669"/>
    <property type="project" value="RHEA"/>
</dbReference>
<keyword evidence="1 5" id="KW-0489">Methyltransferase</keyword>
<dbReference type="UniPathway" id="UPA00232"/>
<dbReference type="GO" id="GO:0031314">
    <property type="term" value="C:extrinsic component of mitochondrial inner membrane"/>
    <property type="evidence" value="ECO:0007669"/>
    <property type="project" value="UniProtKB-UniRule"/>
</dbReference>
<dbReference type="AlphaFoldDB" id="A0A4Y7JZT0"/>
<feature type="binding site" evidence="5">
    <location>
        <position position="164"/>
    </location>
    <ligand>
        <name>S-adenosyl-L-methionine</name>
        <dbReference type="ChEBI" id="CHEBI:59789"/>
    </ligand>
</feature>